<feature type="compositionally biased region" description="Polar residues" evidence="3">
    <location>
        <begin position="59"/>
        <end position="76"/>
    </location>
</feature>
<keyword evidence="2" id="KW-0677">Repeat</keyword>
<dbReference type="RefSeq" id="WP_144085416.1">
    <property type="nucleotide sequence ID" value="NZ_VMHK01000002.1"/>
</dbReference>
<feature type="region of interest" description="Disordered" evidence="3">
    <location>
        <begin position="36"/>
        <end position="149"/>
    </location>
</feature>
<dbReference type="InterPro" id="IPR042229">
    <property type="entry name" value="Listeria/Bacterioides_rpt_sf"/>
</dbReference>
<dbReference type="NCBIfam" id="TIGR02543">
    <property type="entry name" value="List_Bact_rpt"/>
    <property type="match status" value="1"/>
</dbReference>
<feature type="compositionally biased region" description="Low complexity" evidence="3">
    <location>
        <begin position="77"/>
        <end position="100"/>
    </location>
</feature>
<feature type="domain" description="RCC1-like" evidence="6">
    <location>
        <begin position="649"/>
        <end position="967"/>
    </location>
</feature>
<dbReference type="InterPro" id="IPR009091">
    <property type="entry name" value="RCC1/BLIP-II"/>
</dbReference>
<feature type="chain" id="PRO_5039498560" evidence="5">
    <location>
        <begin position="32"/>
        <end position="1199"/>
    </location>
</feature>
<reference evidence="7 8" key="1">
    <citation type="submission" date="2019-07" db="EMBL/GenBank/DDBJ databases">
        <title>Bifidobacterium asteroides genomes.</title>
        <authorList>
            <person name="Zheng H."/>
        </authorList>
    </citation>
    <scope>NUCLEOTIDE SEQUENCE [LARGE SCALE GENOMIC DNA]</scope>
    <source>
        <strain evidence="7 8">W8102</strain>
    </source>
</reference>
<dbReference type="SUPFAM" id="SSF50985">
    <property type="entry name" value="RCC1/BLIP-II"/>
    <property type="match status" value="2"/>
</dbReference>
<dbReference type="GO" id="GO:0030313">
    <property type="term" value="C:cell envelope"/>
    <property type="evidence" value="ECO:0007669"/>
    <property type="project" value="UniProtKB-SubCell"/>
</dbReference>
<dbReference type="PROSITE" id="PS00626">
    <property type="entry name" value="RCC1_2"/>
    <property type="match status" value="5"/>
</dbReference>
<sequence length="1199" mass="126562">MHLVSRLRRTLAMTTILLGMLAGLGVASAQADAPILTGGGGRQTPRVAEQTPGIPPSSAPDTPLSSPSPIQAATPLSPTANPGTPSSTTGTPGSTDAAPARPAEKTADQASHIVRFDPNNGSKPTQTSAKTGTLAAAPQQNPQREGFRFDGWTHDGQPFDLQTPILQDTTLKAQWSKTTDWTLNPDHGPATGARLTISPPNLQEPQFASIHAAGNQIVGLAGDGRIYTWTQDSTPKPVPSPAQAPDGFRYLQVAAGSRRQAALGSDQRIYTWNSGQTAPTLLDTGKDAGFTSISTDNDLLLAVDRQGRVHAYQASKADSQNPELIQQAAISLPGKALAVLAAASASQALIVDADGLAWTWEMSNLGKAKPERVKQDPGMRTVQAQALNQGFLLLDAKGQARYLPDGTAAMIQLSLPDGAQASSTAANKAQAMIVGTDGHVWAWKPGKTPKRADSRNQAYMQATSTGSRITAISRQGGMFAWSLDKQGQPGKPDRLGTTQAPTLESARLDGQPLNLTAKNNAWQADMPARNPGRAVILITGRQDGQPFARSLAYTVDQPLARAAEPGSAFTIRFDTGGGNPKPADQTVPSPYGRVKRPSPDPAREGFLFDGWFTGDVAYDFSRPVDKDLTLAAHWTPAGRNSRWSISPDKGSQLGREPATITPPDSASRGIRFSQISGSKGSSYGFSLAVGSDGNAYAWGNNYYGQLGDGTRDDKHAPVRVRTPDRNTYPDLPADFTYLQASAGTSHSLALGSDGNVYAWGSNSDGQLGDGTTGGYQYAPVRVKTPDRNTYPDLPADFTYLQASAGNQHSLALGSDGNVYAWGDNNYDQLGDGTTSSRNAPVRVKTPDRSTYPDLPADFTYLQVSAGTYHSLAVGSDGNVYAWGYNSSGRLGDGTSIDRYAPVRVKTPDRSTYPDLPADFTYLQVSAGLDHSLVVGSDGNVYAWGANGYGQLGDGTSASYRYAPVRVRTPDRNTYPDLPKDFTYVQVSAGYWHSLAVGSDGNAYAWGHNYWSQLGNNSSGSTFNPAPARVRDPASPTDKSQGLQAVQVSAGYAHSLAVGSDGNAWAWGNNNYGRLGDGSTNAKSVPVPVSFNLALVITGVRFDQTPASGLTRGDGSSVSVLTPAHQPGTVTVSVDYTLGGAPQTPDTSLRYTYLSAGMLPKAGGEGILLALATGMTGMGGVLASRRHRQETRQLSHASHE</sequence>
<name>A0A556R3S7_9BIFI</name>
<dbReference type="Gene3D" id="2.130.10.30">
    <property type="entry name" value="Regulator of chromosome condensation 1/beta-lactamase-inhibitor protein II"/>
    <property type="match status" value="3"/>
</dbReference>
<dbReference type="InterPro" id="IPR000408">
    <property type="entry name" value="Reg_chr_condens"/>
</dbReference>
<evidence type="ECO:0000313" key="8">
    <source>
        <dbReference type="Proteomes" id="UP000316508"/>
    </source>
</evidence>
<evidence type="ECO:0000256" key="4">
    <source>
        <dbReference type="SAM" id="Phobius"/>
    </source>
</evidence>
<dbReference type="InterPro" id="IPR058923">
    <property type="entry name" value="RCC1-like_dom"/>
</dbReference>
<keyword evidence="4" id="KW-1133">Transmembrane helix</keyword>
<evidence type="ECO:0000256" key="5">
    <source>
        <dbReference type="SAM" id="SignalP"/>
    </source>
</evidence>
<feature type="region of interest" description="Disordered" evidence="3">
    <location>
        <begin position="574"/>
        <end position="598"/>
    </location>
</feature>
<evidence type="ECO:0000259" key="6">
    <source>
        <dbReference type="Pfam" id="PF25390"/>
    </source>
</evidence>
<evidence type="ECO:0000256" key="2">
    <source>
        <dbReference type="ARBA" id="ARBA00022737"/>
    </source>
</evidence>
<keyword evidence="8" id="KW-1185">Reference proteome</keyword>
<dbReference type="InterPro" id="IPR013378">
    <property type="entry name" value="InlB-like_B-rpt"/>
</dbReference>
<dbReference type="PANTHER" id="PTHR22870">
    <property type="entry name" value="REGULATOR OF CHROMOSOME CONDENSATION"/>
    <property type="match status" value="1"/>
</dbReference>
<accession>A0A556R3S7</accession>
<protein>
    <submittedName>
        <fullName evidence="7">Chromosome condensation regulator RCC1</fullName>
    </submittedName>
</protein>
<feature type="signal peptide" evidence="5">
    <location>
        <begin position="1"/>
        <end position="31"/>
    </location>
</feature>
<dbReference type="Proteomes" id="UP000316508">
    <property type="component" value="Unassembled WGS sequence"/>
</dbReference>
<dbReference type="PANTHER" id="PTHR22870:SF408">
    <property type="entry name" value="OS09G0560450 PROTEIN"/>
    <property type="match status" value="1"/>
</dbReference>
<dbReference type="AlphaFoldDB" id="A0A556R3S7"/>
<dbReference type="Pfam" id="PF09479">
    <property type="entry name" value="Flg_new"/>
    <property type="match status" value="2"/>
</dbReference>
<dbReference type="InterPro" id="IPR051210">
    <property type="entry name" value="Ub_ligase/GEF_domain"/>
</dbReference>
<keyword evidence="4" id="KW-0472">Membrane</keyword>
<comment type="caution">
    <text evidence="7">The sequence shown here is derived from an EMBL/GenBank/DDBJ whole genome shotgun (WGS) entry which is preliminary data.</text>
</comment>
<feature type="transmembrane region" description="Helical" evidence="4">
    <location>
        <begin position="1165"/>
        <end position="1183"/>
    </location>
</feature>
<keyword evidence="4" id="KW-0812">Transmembrane</keyword>
<gene>
    <name evidence="7" type="ORF">FPK30_04125</name>
</gene>
<dbReference type="PRINTS" id="PR00633">
    <property type="entry name" value="RCCNDNSATION"/>
</dbReference>
<feature type="region of interest" description="Disordered" evidence="3">
    <location>
        <begin position="639"/>
        <end position="668"/>
    </location>
</feature>
<dbReference type="Pfam" id="PF25390">
    <property type="entry name" value="WD40_RLD"/>
    <property type="match status" value="1"/>
</dbReference>
<evidence type="ECO:0000313" key="7">
    <source>
        <dbReference type="EMBL" id="TSJ83543.1"/>
    </source>
</evidence>
<evidence type="ECO:0000256" key="3">
    <source>
        <dbReference type="SAM" id="MobiDB-lite"/>
    </source>
</evidence>
<proteinExistence type="predicted"/>
<dbReference type="Gene3D" id="2.60.40.4270">
    <property type="entry name" value="Listeria-Bacteroides repeat domain"/>
    <property type="match status" value="2"/>
</dbReference>
<dbReference type="EMBL" id="VMHK01000002">
    <property type="protein sequence ID" value="TSJ83543.1"/>
    <property type="molecule type" value="Genomic_DNA"/>
</dbReference>
<dbReference type="Pfam" id="PF13540">
    <property type="entry name" value="RCC1_2"/>
    <property type="match status" value="2"/>
</dbReference>
<organism evidence="7 8">
    <name type="scientific">Bifidobacterium apousia</name>
    <dbReference type="NCBI Taxonomy" id="2750996"/>
    <lineage>
        <taxon>Bacteria</taxon>
        <taxon>Bacillati</taxon>
        <taxon>Actinomycetota</taxon>
        <taxon>Actinomycetes</taxon>
        <taxon>Bifidobacteriales</taxon>
        <taxon>Bifidobacteriaceae</taxon>
        <taxon>Bifidobacterium</taxon>
    </lineage>
</organism>
<evidence type="ECO:0000256" key="1">
    <source>
        <dbReference type="ARBA" id="ARBA00004196"/>
    </source>
</evidence>
<comment type="subcellular location">
    <subcellularLocation>
        <location evidence="1">Cell envelope</location>
    </subcellularLocation>
</comment>
<keyword evidence="5" id="KW-0732">Signal</keyword>
<feature type="compositionally biased region" description="Polar residues" evidence="3">
    <location>
        <begin position="119"/>
        <end position="131"/>
    </location>
</feature>
<dbReference type="PROSITE" id="PS50012">
    <property type="entry name" value="RCC1_3"/>
    <property type="match status" value="7"/>
</dbReference>